<dbReference type="EMBL" id="FPHF01000076">
    <property type="protein sequence ID" value="SFV64442.1"/>
    <property type="molecule type" value="Genomic_DNA"/>
</dbReference>
<accession>A0A1W1CFF8</accession>
<feature type="region of interest" description="Disordered" evidence="1">
    <location>
        <begin position="64"/>
        <end position="142"/>
    </location>
</feature>
<evidence type="ECO:0000313" key="2">
    <source>
        <dbReference type="EMBL" id="SFV64442.1"/>
    </source>
</evidence>
<evidence type="ECO:0000256" key="1">
    <source>
        <dbReference type="SAM" id="MobiDB-lite"/>
    </source>
</evidence>
<protein>
    <submittedName>
        <fullName evidence="2">Uncharacterized protein</fullName>
    </submittedName>
</protein>
<name>A0A1W1CFF8_9ZZZZ</name>
<dbReference type="AlphaFoldDB" id="A0A1W1CFF8"/>
<organism evidence="2">
    <name type="scientific">hydrothermal vent metagenome</name>
    <dbReference type="NCBI Taxonomy" id="652676"/>
    <lineage>
        <taxon>unclassified sequences</taxon>
        <taxon>metagenomes</taxon>
        <taxon>ecological metagenomes</taxon>
    </lineage>
</organism>
<feature type="compositionally biased region" description="Basic and acidic residues" evidence="1">
    <location>
        <begin position="106"/>
        <end position="142"/>
    </location>
</feature>
<gene>
    <name evidence="2" type="ORF">MNB_SM-4-1164</name>
</gene>
<reference evidence="2" key="1">
    <citation type="submission" date="2016-10" db="EMBL/GenBank/DDBJ databases">
        <authorList>
            <person name="de Groot N.N."/>
        </authorList>
    </citation>
    <scope>NUCLEOTIDE SEQUENCE</scope>
</reference>
<feature type="compositionally biased region" description="Basic residues" evidence="1">
    <location>
        <begin position="84"/>
        <end position="105"/>
    </location>
</feature>
<sequence>MTKAIAPLQKAVIKQAAKMALAPIPFIGWGIAAWTVVDTIGIAMELNDLVNEHDILEKALDTCTKKEKKSAPPPKAEKTGKGGNKVKGKGKKPRRGCGKKGKHKDKGTDSERDKKPVEERMDSDHIPSQEHVKRDMDKKYKSDGYSKAEMNCMKKYVSENMDTIMLPNDIHSGVGAKTAQTQPNSKAYKKYASDFKTKNARDPNLHEIAKREAEIVEKEVDKKRKPNDKCGKKIKETLKDFKNLDKDYFTKLYEEAIDNIVDCLKKKRK</sequence>
<proteinExistence type="predicted"/>